<gene>
    <name evidence="7" type="ORF">FD41_GL000045</name>
    <name evidence="6" type="ORF">JCM14108_1797</name>
</gene>
<evidence type="ECO:0000313" key="6">
    <source>
        <dbReference type="EMBL" id="GAF36809.1"/>
    </source>
</evidence>
<dbReference type="NCBIfam" id="NF006768">
    <property type="entry name" value="PRK09290.1-1"/>
    <property type="match status" value="1"/>
</dbReference>
<feature type="binding site" evidence="3">
    <location>
        <position position="131"/>
    </location>
    <ligand>
        <name>Zn(2+)</name>
        <dbReference type="ChEBI" id="CHEBI:29105"/>
        <label>2</label>
    </ligand>
</feature>
<evidence type="ECO:0000256" key="2">
    <source>
        <dbReference type="ARBA" id="ARBA00022801"/>
    </source>
</evidence>
<feature type="binding site" evidence="4">
    <location>
        <position position="291"/>
    </location>
    <ligand>
        <name>allantoate</name>
        <dbReference type="ChEBI" id="CHEBI:17536"/>
    </ligand>
</feature>
<comment type="caution">
    <text evidence="6">The sequence shown here is derived from an EMBL/GenBank/DDBJ whole genome shotgun (WGS) entry which is preliminary data.</text>
</comment>
<dbReference type="NCBIfam" id="TIGR01879">
    <property type="entry name" value="hydantase"/>
    <property type="match status" value="1"/>
</dbReference>
<keyword evidence="3" id="KW-0862">Zinc</keyword>
<dbReference type="PANTHER" id="PTHR32494">
    <property type="entry name" value="ALLANTOATE DEIMINASE-RELATED"/>
    <property type="match status" value="1"/>
</dbReference>
<dbReference type="GO" id="GO:0047652">
    <property type="term" value="F:allantoate deiminase activity"/>
    <property type="evidence" value="ECO:0007669"/>
    <property type="project" value="InterPro"/>
</dbReference>
<feature type="binding site" evidence="3">
    <location>
        <position position="193"/>
    </location>
    <ligand>
        <name>Zn(2+)</name>
        <dbReference type="ChEBI" id="CHEBI:29105"/>
        <label>1</label>
    </ligand>
</feature>
<dbReference type="PIRSF" id="PIRSF001235">
    <property type="entry name" value="Amidase_carbamoylase"/>
    <property type="match status" value="1"/>
</dbReference>
<dbReference type="PANTHER" id="PTHR32494:SF5">
    <property type="entry name" value="ALLANTOATE AMIDOHYDROLASE"/>
    <property type="match status" value="1"/>
</dbReference>
<dbReference type="NCBIfam" id="NF006771">
    <property type="entry name" value="PRK09290.1-5"/>
    <property type="match status" value="1"/>
</dbReference>
<dbReference type="InterPro" id="IPR036264">
    <property type="entry name" value="Bact_exopeptidase_dim_dom"/>
</dbReference>
<feature type="binding site" evidence="4">
    <location>
        <position position="218"/>
    </location>
    <ligand>
        <name>allantoate</name>
        <dbReference type="ChEBI" id="CHEBI:17536"/>
    </ligand>
</feature>
<dbReference type="MEROPS" id="M20.976"/>
<evidence type="ECO:0000259" key="5">
    <source>
        <dbReference type="Pfam" id="PF07687"/>
    </source>
</evidence>
<dbReference type="GO" id="GO:0042803">
    <property type="term" value="F:protein homodimerization activity"/>
    <property type="evidence" value="ECO:0007669"/>
    <property type="project" value="InterPro"/>
</dbReference>
<accession>X0PAS8</accession>
<dbReference type="eggNOG" id="COG0624">
    <property type="taxonomic scope" value="Bacteria"/>
</dbReference>
<keyword evidence="9" id="KW-1185">Reference proteome</keyword>
<name>X0PAS8_9LACO</name>
<keyword evidence="3" id="KW-0479">Metal-binding</keyword>
<dbReference type="Gene3D" id="3.30.70.360">
    <property type="match status" value="1"/>
</dbReference>
<dbReference type="Pfam" id="PF01546">
    <property type="entry name" value="Peptidase_M20"/>
    <property type="match status" value="1"/>
</dbReference>
<keyword evidence="2 6" id="KW-0378">Hydrolase</keyword>
<reference evidence="7 9" key="2">
    <citation type="journal article" date="2015" name="Genome Announc.">
        <title>Expanding the biotechnology potential of lactobacilli through comparative genomics of 213 strains and associated genera.</title>
        <authorList>
            <person name="Sun Z."/>
            <person name="Harris H.M."/>
            <person name="McCann A."/>
            <person name="Guo C."/>
            <person name="Argimon S."/>
            <person name="Zhang W."/>
            <person name="Yang X."/>
            <person name="Jeffery I.B."/>
            <person name="Cooney J.C."/>
            <person name="Kagawa T.F."/>
            <person name="Liu W."/>
            <person name="Song Y."/>
            <person name="Salvetti E."/>
            <person name="Wrobel A."/>
            <person name="Rasinkangas P."/>
            <person name="Parkhill J."/>
            <person name="Rea M.C."/>
            <person name="O'Sullivan O."/>
            <person name="Ritari J."/>
            <person name="Douillard F.P."/>
            <person name="Paul Ross R."/>
            <person name="Yang R."/>
            <person name="Briner A.E."/>
            <person name="Felis G.E."/>
            <person name="de Vos W.M."/>
            <person name="Barrangou R."/>
            <person name="Klaenhammer T.R."/>
            <person name="Caufield P.W."/>
            <person name="Cui Y."/>
            <person name="Zhang H."/>
            <person name="O'Toole P.W."/>
        </authorList>
    </citation>
    <scope>NUCLEOTIDE SEQUENCE [LARGE SCALE GENOMIC DNA]</scope>
    <source>
        <strain evidence="7 9">DSM 18382</strain>
    </source>
</reference>
<dbReference type="SUPFAM" id="SSF53187">
    <property type="entry name" value="Zn-dependent exopeptidases"/>
    <property type="match status" value="1"/>
</dbReference>
<dbReference type="AlphaFoldDB" id="X0PAS8"/>
<dbReference type="InterPro" id="IPR017591">
    <property type="entry name" value="Allantoate_amidohydrolase"/>
</dbReference>
<feature type="binding site" evidence="3">
    <location>
        <position position="85"/>
    </location>
    <ligand>
        <name>Zn(2+)</name>
        <dbReference type="ChEBI" id="CHEBI:29105"/>
        <label>1</label>
    </ligand>
</feature>
<dbReference type="EMBL" id="AZFY01000073">
    <property type="protein sequence ID" value="KRM08728.1"/>
    <property type="molecule type" value="Genomic_DNA"/>
</dbReference>
<protein>
    <submittedName>
        <fullName evidence="6">Allantoate amidohydrolase</fullName>
    </submittedName>
    <submittedName>
        <fullName evidence="7">N-carbamoyl-L-amino-acid hydrolase</fullName>
    </submittedName>
</protein>
<feature type="binding site" evidence="3">
    <location>
        <position position="96"/>
    </location>
    <ligand>
        <name>Zn(2+)</name>
        <dbReference type="ChEBI" id="CHEBI:29105"/>
        <label>1</label>
    </ligand>
</feature>
<dbReference type="Pfam" id="PF07687">
    <property type="entry name" value="M20_dimer"/>
    <property type="match status" value="1"/>
</dbReference>
<evidence type="ECO:0000313" key="7">
    <source>
        <dbReference type="EMBL" id="KRM08728.1"/>
    </source>
</evidence>
<dbReference type="CDD" id="cd03884">
    <property type="entry name" value="M20_bAS"/>
    <property type="match status" value="1"/>
</dbReference>
<feature type="binding site" evidence="3">
    <location>
        <position position="385"/>
    </location>
    <ligand>
        <name>Zn(2+)</name>
        <dbReference type="ChEBI" id="CHEBI:29105"/>
        <label>2</label>
    </ligand>
</feature>
<comment type="similarity">
    <text evidence="1">Belongs to the peptidase M20 family.</text>
</comment>
<dbReference type="GO" id="GO:0030145">
    <property type="term" value="F:manganese ion binding"/>
    <property type="evidence" value="ECO:0007669"/>
    <property type="project" value="InterPro"/>
</dbReference>
<dbReference type="PATRIC" id="fig|1423743.5.peg.45"/>
<feature type="binding site" evidence="4">
    <location>
        <position position="278"/>
    </location>
    <ligand>
        <name>allantoate</name>
        <dbReference type="ChEBI" id="CHEBI:17536"/>
    </ligand>
</feature>
<dbReference type="Gene3D" id="3.40.630.10">
    <property type="entry name" value="Zn peptidases"/>
    <property type="match status" value="1"/>
</dbReference>
<dbReference type="InterPro" id="IPR002933">
    <property type="entry name" value="Peptidase_M20"/>
</dbReference>
<dbReference type="STRING" id="1423743.FD41_GL000045"/>
<comment type="cofactor">
    <cofactor evidence="3">
        <name>Zn(2+)</name>
        <dbReference type="ChEBI" id="CHEBI:29105"/>
    </cofactor>
    <text evidence="3">Binds 2 Zn(2+) ions per subunit.</text>
</comment>
<proteinExistence type="inferred from homology"/>
<dbReference type="InterPro" id="IPR011650">
    <property type="entry name" value="Peptidase_M20_dimer"/>
</dbReference>
<dbReference type="SUPFAM" id="SSF55031">
    <property type="entry name" value="Bacterial exopeptidase dimerisation domain"/>
    <property type="match status" value="1"/>
</dbReference>
<feature type="binding site" evidence="3">
    <location>
        <position position="96"/>
    </location>
    <ligand>
        <name>Zn(2+)</name>
        <dbReference type="ChEBI" id="CHEBI:29105"/>
        <label>2</label>
    </ligand>
</feature>
<evidence type="ECO:0000313" key="8">
    <source>
        <dbReference type="Proteomes" id="UP000019488"/>
    </source>
</evidence>
<organism evidence="6 8">
    <name type="scientific">Lentilactobacillus farraginis DSM 18382 = JCM 14108</name>
    <dbReference type="NCBI Taxonomy" id="1423743"/>
    <lineage>
        <taxon>Bacteria</taxon>
        <taxon>Bacillati</taxon>
        <taxon>Bacillota</taxon>
        <taxon>Bacilli</taxon>
        <taxon>Lactobacillales</taxon>
        <taxon>Lactobacillaceae</taxon>
        <taxon>Lentilactobacillus</taxon>
    </lineage>
</organism>
<dbReference type="Proteomes" id="UP000051966">
    <property type="component" value="Unassembled WGS sequence"/>
</dbReference>
<dbReference type="Proteomes" id="UP000019488">
    <property type="component" value="Unassembled WGS sequence"/>
</dbReference>
<reference evidence="6" key="1">
    <citation type="journal article" date="2014" name="Genome Announc.">
        <title>Draft Genome Sequences of Two Lactobacillus Strains, L. farraginis JCM 14108T and L. composti JCM 14202T, Isolated from Compost of Distilled Shochu Residue.</title>
        <authorList>
            <person name="Yuki M."/>
            <person name="Oshima K."/>
            <person name="Suda W."/>
            <person name="Kitahara M."/>
            <person name="Kitamura K."/>
            <person name="Iida T."/>
            <person name="Hattori M."/>
            <person name="Ohkuma M."/>
        </authorList>
    </citation>
    <scope>NUCLEOTIDE SEQUENCE [LARGE SCALE GENOMIC DNA]</scope>
    <source>
        <strain evidence="6">JCM 14108</strain>
    </source>
</reference>
<dbReference type="InterPro" id="IPR010158">
    <property type="entry name" value="Amidase_Cbmase"/>
</dbReference>
<dbReference type="GO" id="GO:0009442">
    <property type="term" value="P:allantoin assimilation pathway"/>
    <property type="evidence" value="ECO:0007669"/>
    <property type="project" value="InterPro"/>
</dbReference>
<sequence length="413" mass="46218">MELEKTMSLENTFDQRLKELSSIGSDPTGGMTRLLYTDSWKQAQEYVKKQMESMGMTTQFDKVGNLFGRVEGTELPNETIMSGSHIDTVVNGGTLDGQFGVVAALTASQLLLEKYGKPRRSLEVISMAEEEGSRFPTVFWGSKNFVGIADNDEIKDIEDAEGYKFVDEMHRQGFDTNEKQIKRDDIKAFVEGHIEQGSILETEHEQIGIVNSIAGQRRYNITLKGEANHAGTTPLNYRHDAVYGMSKMISKALDRAHEIGDPLVLTFGKVVPKPNTVNVVPGEVLFTMDCRHTDKNFLSKFTKEVEDMMRQIAKEMGLGIDIDLWMDEAPVPMDDHIVKIIEKKAKEGKYNYRIMHSGAGHDSQIIAPNFPTAMIFVPSIKGISHNPAESTKLKDLVEGVKLLADTLYELAYK</sequence>
<evidence type="ECO:0000256" key="4">
    <source>
        <dbReference type="PIRSR" id="PIRSR001235-2"/>
    </source>
</evidence>
<evidence type="ECO:0000256" key="3">
    <source>
        <dbReference type="PIRSR" id="PIRSR001235-1"/>
    </source>
</evidence>
<dbReference type="EMBL" id="BAKI01000017">
    <property type="protein sequence ID" value="GAF36809.1"/>
    <property type="molecule type" value="Genomic_DNA"/>
</dbReference>
<evidence type="ECO:0000313" key="9">
    <source>
        <dbReference type="Proteomes" id="UP000051966"/>
    </source>
</evidence>
<evidence type="ECO:0000256" key="1">
    <source>
        <dbReference type="ARBA" id="ARBA00006153"/>
    </source>
</evidence>
<feature type="domain" description="Peptidase M20 dimerisation" evidence="5">
    <location>
        <begin position="215"/>
        <end position="315"/>
    </location>
</feature>
<dbReference type="NCBIfam" id="TIGR03176">
    <property type="entry name" value="AllC"/>
    <property type="match status" value="1"/>
</dbReference>